<dbReference type="InterPro" id="IPR004799">
    <property type="entry name" value="Periplasmic_diS_OxRdtase_DsbE"/>
</dbReference>
<sequence>MIVPALGAAAVMAVFLLGLERDNPRDLPSTFIDKPAPAFELPPLHDGQPGFSTADLQVPGVKLVNIWASWCVPCRAEHPVLEKLAAEGVTIHGINYKDDPAKAKAFLDDLGNPYTLIGADTNGRAGIDWGAYGVPETFVIDGQGRVVYKHIGPIMATDIDSKIRPALAEAAAR</sequence>
<keyword evidence="4" id="KW-1015">Disulfide bond</keyword>
<keyword evidence="8" id="KW-1185">Reference proteome</keyword>
<dbReference type="NCBIfam" id="TIGR00385">
    <property type="entry name" value="dsbE"/>
    <property type="match status" value="1"/>
</dbReference>
<keyword evidence="5" id="KW-0676">Redox-active center</keyword>
<dbReference type="Proteomes" id="UP000655420">
    <property type="component" value="Unassembled WGS sequence"/>
</dbReference>
<evidence type="ECO:0000256" key="3">
    <source>
        <dbReference type="ARBA" id="ARBA00022748"/>
    </source>
</evidence>
<dbReference type="Gene3D" id="3.40.30.10">
    <property type="entry name" value="Glutaredoxin"/>
    <property type="match status" value="1"/>
</dbReference>
<name>A0A8J7SDV3_9RHOB</name>
<dbReference type="PANTHER" id="PTHR42852">
    <property type="entry name" value="THIOL:DISULFIDE INTERCHANGE PROTEIN DSBE"/>
    <property type="match status" value="1"/>
</dbReference>
<dbReference type="PROSITE" id="PS51352">
    <property type="entry name" value="THIOREDOXIN_2"/>
    <property type="match status" value="1"/>
</dbReference>
<evidence type="ECO:0000256" key="2">
    <source>
        <dbReference type="ARBA" id="ARBA00007758"/>
    </source>
</evidence>
<dbReference type="GO" id="GO:0015036">
    <property type="term" value="F:disulfide oxidoreductase activity"/>
    <property type="evidence" value="ECO:0007669"/>
    <property type="project" value="InterPro"/>
</dbReference>
<evidence type="ECO:0000256" key="4">
    <source>
        <dbReference type="ARBA" id="ARBA00023157"/>
    </source>
</evidence>
<dbReference type="PANTHER" id="PTHR42852:SF6">
    <property type="entry name" value="THIOL:DISULFIDE INTERCHANGE PROTEIN DSBE"/>
    <property type="match status" value="1"/>
</dbReference>
<dbReference type="GO" id="GO:0017004">
    <property type="term" value="P:cytochrome complex assembly"/>
    <property type="evidence" value="ECO:0007669"/>
    <property type="project" value="UniProtKB-KW"/>
</dbReference>
<dbReference type="InterPro" id="IPR017937">
    <property type="entry name" value="Thioredoxin_CS"/>
</dbReference>
<dbReference type="AlphaFoldDB" id="A0A8J7SDV3"/>
<dbReference type="EMBL" id="JAEHHL010000004">
    <property type="protein sequence ID" value="MBK0399076.1"/>
    <property type="molecule type" value="Genomic_DNA"/>
</dbReference>
<feature type="domain" description="Thioredoxin" evidence="6">
    <location>
        <begin position="30"/>
        <end position="168"/>
    </location>
</feature>
<evidence type="ECO:0000256" key="5">
    <source>
        <dbReference type="ARBA" id="ARBA00023284"/>
    </source>
</evidence>
<dbReference type="InterPro" id="IPR013766">
    <property type="entry name" value="Thioredoxin_domain"/>
</dbReference>
<dbReference type="GO" id="GO:0030288">
    <property type="term" value="C:outer membrane-bounded periplasmic space"/>
    <property type="evidence" value="ECO:0007669"/>
    <property type="project" value="InterPro"/>
</dbReference>
<accession>A0A8J7SDV3</accession>
<dbReference type="InterPro" id="IPR036249">
    <property type="entry name" value="Thioredoxin-like_sf"/>
</dbReference>
<organism evidence="7 8">
    <name type="scientific">Thermohalobaculum xanthum</name>
    <dbReference type="NCBI Taxonomy" id="2753746"/>
    <lineage>
        <taxon>Bacteria</taxon>
        <taxon>Pseudomonadati</taxon>
        <taxon>Pseudomonadota</taxon>
        <taxon>Alphaproteobacteria</taxon>
        <taxon>Rhodobacterales</taxon>
        <taxon>Paracoccaceae</taxon>
        <taxon>Thermohalobaculum</taxon>
    </lineage>
</organism>
<dbReference type="Pfam" id="PF08534">
    <property type="entry name" value="Redoxin"/>
    <property type="match status" value="1"/>
</dbReference>
<reference evidence="7" key="1">
    <citation type="submission" date="2020-12" db="EMBL/GenBank/DDBJ databases">
        <title>Bacterial taxonomy.</title>
        <authorList>
            <person name="Pan X."/>
        </authorList>
    </citation>
    <scope>NUCLEOTIDE SEQUENCE</scope>
    <source>
        <strain evidence="7">M0105</strain>
    </source>
</reference>
<dbReference type="SUPFAM" id="SSF52833">
    <property type="entry name" value="Thioredoxin-like"/>
    <property type="match status" value="1"/>
</dbReference>
<dbReference type="PROSITE" id="PS00194">
    <property type="entry name" value="THIOREDOXIN_1"/>
    <property type="match status" value="1"/>
</dbReference>
<proteinExistence type="inferred from homology"/>
<protein>
    <submittedName>
        <fullName evidence="7">DsbE family thiol:disulfide interchange protein</fullName>
    </submittedName>
</protein>
<evidence type="ECO:0000313" key="8">
    <source>
        <dbReference type="Proteomes" id="UP000655420"/>
    </source>
</evidence>
<evidence type="ECO:0000259" key="6">
    <source>
        <dbReference type="PROSITE" id="PS51352"/>
    </source>
</evidence>
<comment type="subcellular location">
    <subcellularLocation>
        <location evidence="1">Cell envelope</location>
    </subcellularLocation>
</comment>
<dbReference type="InterPro" id="IPR050553">
    <property type="entry name" value="Thioredoxin_ResA/DsbE_sf"/>
</dbReference>
<gene>
    <name evidence="7" type="ORF">H0I76_07740</name>
</gene>
<evidence type="ECO:0000256" key="1">
    <source>
        <dbReference type="ARBA" id="ARBA00004196"/>
    </source>
</evidence>
<comment type="similarity">
    <text evidence="2">Belongs to the thioredoxin family. DsbE subfamily.</text>
</comment>
<dbReference type="InterPro" id="IPR013740">
    <property type="entry name" value="Redoxin"/>
</dbReference>
<dbReference type="CDD" id="cd03010">
    <property type="entry name" value="TlpA_like_DsbE"/>
    <property type="match status" value="1"/>
</dbReference>
<evidence type="ECO:0000313" key="7">
    <source>
        <dbReference type="EMBL" id="MBK0399076.1"/>
    </source>
</evidence>
<keyword evidence="3" id="KW-0201">Cytochrome c-type biogenesis</keyword>
<comment type="caution">
    <text evidence="7">The sequence shown here is derived from an EMBL/GenBank/DDBJ whole genome shotgun (WGS) entry which is preliminary data.</text>
</comment>